<dbReference type="GO" id="GO:0070291">
    <property type="term" value="P:N-acylethanolamine metabolic process"/>
    <property type="evidence" value="ECO:0007669"/>
    <property type="project" value="TreeGrafter"/>
</dbReference>
<organism evidence="3 4">
    <name type="scientific">Botryosphaeria parva (strain UCR-NP2)</name>
    <name type="common">Grapevine canker fungus</name>
    <name type="synonym">Neofusicoccum parvum</name>
    <dbReference type="NCBI Taxonomy" id="1287680"/>
    <lineage>
        <taxon>Eukaryota</taxon>
        <taxon>Fungi</taxon>
        <taxon>Dikarya</taxon>
        <taxon>Ascomycota</taxon>
        <taxon>Pezizomycotina</taxon>
        <taxon>Dothideomycetes</taxon>
        <taxon>Dothideomycetes incertae sedis</taxon>
        <taxon>Botryosphaeriales</taxon>
        <taxon>Botryosphaeriaceae</taxon>
        <taxon>Neofusicoccum</taxon>
    </lineage>
</organism>
<dbReference type="AlphaFoldDB" id="R1ENF9"/>
<feature type="region of interest" description="Disordered" evidence="1">
    <location>
        <begin position="99"/>
        <end position="136"/>
    </location>
</feature>
<protein>
    <submittedName>
        <fullName evidence="3">Putative n-acyl-phosphatidylethanolamine-hydrolyzing phospholipase d protein</fullName>
    </submittedName>
</protein>
<evidence type="ECO:0000256" key="1">
    <source>
        <dbReference type="SAM" id="MobiDB-lite"/>
    </source>
</evidence>
<dbReference type="Proteomes" id="UP000013521">
    <property type="component" value="Unassembled WGS sequence"/>
</dbReference>
<evidence type="ECO:0000259" key="2">
    <source>
        <dbReference type="Pfam" id="PF12706"/>
    </source>
</evidence>
<name>R1ENF9_BOTPV</name>
<dbReference type="Pfam" id="PF12706">
    <property type="entry name" value="Lactamase_B_2"/>
    <property type="match status" value="1"/>
</dbReference>
<dbReference type="GO" id="GO:0070290">
    <property type="term" value="F:N-acylphosphatidylethanolamine-specific phospholipase D activity"/>
    <property type="evidence" value="ECO:0007669"/>
    <property type="project" value="TreeGrafter"/>
</dbReference>
<dbReference type="InterPro" id="IPR036866">
    <property type="entry name" value="RibonucZ/Hydroxyglut_hydro"/>
</dbReference>
<dbReference type="InterPro" id="IPR001279">
    <property type="entry name" value="Metallo-B-lactamas"/>
</dbReference>
<feature type="compositionally biased region" description="Acidic residues" evidence="1">
    <location>
        <begin position="203"/>
        <end position="222"/>
    </location>
</feature>
<dbReference type="PANTHER" id="PTHR15032">
    <property type="entry name" value="N-ACYL-PHOSPHATIDYLETHANOLAMINE-HYDROLYZING PHOSPHOLIPASE D"/>
    <property type="match status" value="1"/>
</dbReference>
<evidence type="ECO:0000313" key="3">
    <source>
        <dbReference type="EMBL" id="EOD49338.1"/>
    </source>
</evidence>
<dbReference type="KEGG" id="npa:UCRNP2_3901"/>
<sequence>MSSSDNTLSHPSDPIVTFHRLPARIPSVPSASIYTTKPPAHHVGGSDPPASFKNPWPSFAQDGVKGLFPAMHAKFFSKDRNFVPVPSSREELVEVVAPDWGWGGEGGGGSGEGQRSFEAGEEAEKGGGSAQQHANAGRLKATWIGHSSWLVETGVKRDAPVATPSITLTDDADEPTTTTLSPVEAEHPRVSSSSRTKLVDGSSPDEDERGGGDDDDDDDDGDEHQGEKEKTFANRGVRILLDPVFSTRVSPVRFAGPKRFNPPPCALADLPDPIDVVAISHDHYDHLDTATVKFLVGRERARQRGGGGGGGGQTPGRGILFLIGLGGARHLLAMGVREEEVLELDWWEGVRVAVRGVRGAVKLVCTPTQHFSGRGVWDAGKALWCSWVVQELGVDEDERDDDDEGAPSAANKRLFFAGDSGYRSVPEAAQNDREAVERLSRCPAFAEVGATYGPFDLALLPIGCYSPRWFMSPVHAAPADAVAMHKDLRSRRSVAMHYGTLRGGISEQYEDVREPPRLWKEEAEREGLRWGDEAAVCKIGETVLV</sequence>
<proteinExistence type="predicted"/>
<dbReference type="GO" id="GO:0070292">
    <property type="term" value="P:N-acylphosphatidylethanolamine metabolic process"/>
    <property type="evidence" value="ECO:0007669"/>
    <property type="project" value="TreeGrafter"/>
</dbReference>
<dbReference type="HOGENOM" id="CLU_020884_2_0_1"/>
<feature type="domain" description="Metallo-beta-lactamase" evidence="2">
    <location>
        <begin position="238"/>
        <end position="498"/>
    </location>
</feature>
<dbReference type="SUPFAM" id="SSF56281">
    <property type="entry name" value="Metallo-hydrolase/oxidoreductase"/>
    <property type="match status" value="1"/>
</dbReference>
<feature type="compositionally biased region" description="Basic and acidic residues" evidence="1">
    <location>
        <begin position="223"/>
        <end position="232"/>
    </location>
</feature>
<feature type="region of interest" description="Disordered" evidence="1">
    <location>
        <begin position="29"/>
        <end position="48"/>
    </location>
</feature>
<dbReference type="Gene3D" id="3.60.15.10">
    <property type="entry name" value="Ribonuclease Z/Hydroxyacylglutathione hydrolase-like"/>
    <property type="match status" value="1"/>
</dbReference>
<evidence type="ECO:0000313" key="4">
    <source>
        <dbReference type="Proteomes" id="UP000013521"/>
    </source>
</evidence>
<feature type="compositionally biased region" description="Gly residues" evidence="1">
    <location>
        <begin position="101"/>
        <end position="112"/>
    </location>
</feature>
<dbReference type="OMA" id="EPPERWR"/>
<dbReference type="PANTHER" id="PTHR15032:SF4">
    <property type="entry name" value="N-ACYL-PHOSPHATIDYLETHANOLAMINE-HYDROLYZING PHOSPHOLIPASE D"/>
    <property type="match status" value="1"/>
</dbReference>
<dbReference type="EMBL" id="KB916089">
    <property type="protein sequence ID" value="EOD49338.1"/>
    <property type="molecule type" value="Genomic_DNA"/>
</dbReference>
<dbReference type="OrthoDB" id="332863at2759"/>
<accession>R1ENF9</accession>
<dbReference type="eggNOG" id="KOG3798">
    <property type="taxonomic scope" value="Eukaryota"/>
</dbReference>
<feature type="region of interest" description="Disordered" evidence="1">
    <location>
        <begin position="164"/>
        <end position="233"/>
    </location>
</feature>
<dbReference type="GO" id="GO:0005737">
    <property type="term" value="C:cytoplasm"/>
    <property type="evidence" value="ECO:0007669"/>
    <property type="project" value="TreeGrafter"/>
</dbReference>
<gene>
    <name evidence="3" type="ORF">UCRNP2_3901</name>
</gene>
<reference evidence="4" key="1">
    <citation type="journal article" date="2013" name="Genome Announc.">
        <title>Draft genome sequence of Neofusicoccum parvum isolate UCR-NP2, a fungal vascular pathogen associated with grapevine cankers.</title>
        <authorList>
            <person name="Blanco-Ulate B."/>
            <person name="Rolshausen P."/>
            <person name="Cantu D."/>
        </authorList>
    </citation>
    <scope>NUCLEOTIDE SEQUENCE [LARGE SCALE GENOMIC DNA]</scope>
    <source>
        <strain evidence="4">UCR-NP2</strain>
    </source>
</reference>